<dbReference type="Gene3D" id="2.20.25.80">
    <property type="entry name" value="WRKY domain"/>
    <property type="match status" value="1"/>
</dbReference>
<gene>
    <name evidence="8" type="ORF">RchiOBHm_Chr6g0299481</name>
</gene>
<comment type="subcellular location">
    <subcellularLocation>
        <location evidence="1">Nucleus</location>
    </subcellularLocation>
</comment>
<keyword evidence="3" id="KW-0238">DNA-binding</keyword>
<dbReference type="Proteomes" id="UP000238479">
    <property type="component" value="Chromosome 6"/>
</dbReference>
<dbReference type="Gramene" id="PRQ26892">
    <property type="protein sequence ID" value="PRQ26892"/>
    <property type="gene ID" value="RchiOBHm_Chr6g0299481"/>
</dbReference>
<dbReference type="PROSITE" id="PS50811">
    <property type="entry name" value="WRKY"/>
    <property type="match status" value="1"/>
</dbReference>
<feature type="compositionally biased region" description="Low complexity" evidence="6">
    <location>
        <begin position="250"/>
        <end position="262"/>
    </location>
</feature>
<keyword evidence="4" id="KW-0804">Transcription</keyword>
<dbReference type="InterPro" id="IPR003657">
    <property type="entry name" value="WRKY_dom"/>
</dbReference>
<dbReference type="GO" id="GO:0003700">
    <property type="term" value="F:DNA-binding transcription factor activity"/>
    <property type="evidence" value="ECO:0007669"/>
    <property type="project" value="InterPro"/>
</dbReference>
<dbReference type="EMBL" id="PDCK01000044">
    <property type="protein sequence ID" value="PRQ26892.1"/>
    <property type="molecule type" value="Genomic_DNA"/>
</dbReference>
<dbReference type="PANTHER" id="PTHR31429:SF38">
    <property type="entry name" value="WRKY TRANSCRIPTION FACTOR 40-RELATED"/>
    <property type="match status" value="1"/>
</dbReference>
<keyword evidence="2" id="KW-0805">Transcription regulation</keyword>
<feature type="region of interest" description="Disordered" evidence="6">
    <location>
        <begin position="200"/>
        <end position="268"/>
    </location>
</feature>
<evidence type="ECO:0000256" key="5">
    <source>
        <dbReference type="ARBA" id="ARBA00023242"/>
    </source>
</evidence>
<evidence type="ECO:0000256" key="4">
    <source>
        <dbReference type="ARBA" id="ARBA00023163"/>
    </source>
</evidence>
<keyword evidence="9" id="KW-1185">Reference proteome</keyword>
<dbReference type="STRING" id="74649.A0A2P6PYA0"/>
<proteinExistence type="predicted"/>
<feature type="domain" description="WRKY" evidence="7">
    <location>
        <begin position="89"/>
        <end position="156"/>
    </location>
</feature>
<protein>
    <submittedName>
        <fullName evidence="8">Putative transcription factor WRKY family</fullName>
    </submittedName>
</protein>
<dbReference type="InterPro" id="IPR044810">
    <property type="entry name" value="WRKY_plant"/>
</dbReference>
<evidence type="ECO:0000256" key="6">
    <source>
        <dbReference type="SAM" id="MobiDB-lite"/>
    </source>
</evidence>
<dbReference type="SUPFAM" id="SSF118290">
    <property type="entry name" value="WRKY DNA-binding domain"/>
    <property type="match status" value="1"/>
</dbReference>
<evidence type="ECO:0000313" key="9">
    <source>
        <dbReference type="Proteomes" id="UP000238479"/>
    </source>
</evidence>
<organism evidence="8 9">
    <name type="scientific">Rosa chinensis</name>
    <name type="common">China rose</name>
    <dbReference type="NCBI Taxonomy" id="74649"/>
    <lineage>
        <taxon>Eukaryota</taxon>
        <taxon>Viridiplantae</taxon>
        <taxon>Streptophyta</taxon>
        <taxon>Embryophyta</taxon>
        <taxon>Tracheophyta</taxon>
        <taxon>Spermatophyta</taxon>
        <taxon>Magnoliopsida</taxon>
        <taxon>eudicotyledons</taxon>
        <taxon>Gunneridae</taxon>
        <taxon>Pentapetalae</taxon>
        <taxon>rosids</taxon>
        <taxon>fabids</taxon>
        <taxon>Rosales</taxon>
        <taxon>Rosaceae</taxon>
        <taxon>Rosoideae</taxon>
        <taxon>Rosoideae incertae sedis</taxon>
        <taxon>Rosa</taxon>
    </lineage>
</organism>
<dbReference type="SMART" id="SM00774">
    <property type="entry name" value="WRKY"/>
    <property type="match status" value="1"/>
</dbReference>
<dbReference type="AlphaFoldDB" id="A0A2P6PYA0"/>
<dbReference type="GO" id="GO:0005634">
    <property type="term" value="C:nucleus"/>
    <property type="evidence" value="ECO:0007669"/>
    <property type="project" value="UniProtKB-SubCell"/>
</dbReference>
<evidence type="ECO:0000256" key="3">
    <source>
        <dbReference type="ARBA" id="ARBA00023125"/>
    </source>
</evidence>
<dbReference type="GO" id="GO:0043565">
    <property type="term" value="F:sequence-specific DNA binding"/>
    <property type="evidence" value="ECO:0007669"/>
    <property type="project" value="InterPro"/>
</dbReference>
<dbReference type="Pfam" id="PF03106">
    <property type="entry name" value="WRKY"/>
    <property type="match status" value="1"/>
</dbReference>
<name>A0A2P6PYA0_ROSCH</name>
<evidence type="ECO:0000256" key="1">
    <source>
        <dbReference type="ARBA" id="ARBA00004123"/>
    </source>
</evidence>
<dbReference type="PANTHER" id="PTHR31429">
    <property type="entry name" value="WRKY TRANSCRIPTION FACTOR 36-RELATED"/>
    <property type="match status" value="1"/>
</dbReference>
<keyword evidence="5" id="KW-0539">Nucleus</keyword>
<evidence type="ECO:0000256" key="2">
    <source>
        <dbReference type="ARBA" id="ARBA00023015"/>
    </source>
</evidence>
<evidence type="ECO:0000313" key="8">
    <source>
        <dbReference type="EMBL" id="PRQ26892.1"/>
    </source>
</evidence>
<accession>A0A2P6PYA0</accession>
<evidence type="ECO:0000259" key="7">
    <source>
        <dbReference type="PROSITE" id="PS50811"/>
    </source>
</evidence>
<sequence>MSRKYTRLESQLQLIRLDLQQNKSSTHDDHDHHEMTTTGSGCSSYDIFDPTANKRARTTAFSHCDHQQHHHFPVANKTSQFLVRTDSKDNTLIVKDGYQWRKYGQKVTKDNPSSPRAYFRCSMAPTCPVKKKVQRCMQDKSILVATYEGHHNHDIINNSNSLRLGQIISSSSSSPPAPAPHNQIMSVDFPPAVVHGLLQSSSTSTAADPITMRSPPSRREPITLDLTLSGSKSKSNQEENRPGRGSPAGTTSTSTSTSTSTTDQTCENEKIQEYVTYLTKDPNFTVALAAAVARSIKTDQPARNP</sequence>
<reference evidence="8 9" key="1">
    <citation type="journal article" date="2018" name="Nat. Genet.">
        <title>The Rosa genome provides new insights in the design of modern roses.</title>
        <authorList>
            <person name="Bendahmane M."/>
        </authorList>
    </citation>
    <scope>NUCLEOTIDE SEQUENCE [LARGE SCALE GENOMIC DNA]</scope>
    <source>
        <strain evidence="9">cv. Old Blush</strain>
    </source>
</reference>
<comment type="caution">
    <text evidence="8">The sequence shown here is derived from an EMBL/GenBank/DDBJ whole genome shotgun (WGS) entry which is preliminary data.</text>
</comment>
<dbReference type="OMA" id="DQTCENE"/>
<dbReference type="InterPro" id="IPR036576">
    <property type="entry name" value="WRKY_dom_sf"/>
</dbReference>